<name>A0A6J5LZ51_9CAUD</name>
<reference evidence="2" key="1">
    <citation type="submission" date="2020-04" db="EMBL/GenBank/DDBJ databases">
        <authorList>
            <person name="Chiriac C."/>
            <person name="Salcher M."/>
            <person name="Ghai R."/>
            <person name="Kavagutti S V."/>
        </authorList>
    </citation>
    <scope>NUCLEOTIDE SEQUENCE</scope>
</reference>
<proteinExistence type="predicted"/>
<dbReference type="EMBL" id="LR796334">
    <property type="protein sequence ID" value="CAB4137069.1"/>
    <property type="molecule type" value="Genomic_DNA"/>
</dbReference>
<evidence type="ECO:0000313" key="2">
    <source>
        <dbReference type="EMBL" id="CAB4137069.1"/>
    </source>
</evidence>
<organism evidence="2">
    <name type="scientific">uncultured Caudovirales phage</name>
    <dbReference type="NCBI Taxonomy" id="2100421"/>
    <lineage>
        <taxon>Viruses</taxon>
        <taxon>Duplodnaviria</taxon>
        <taxon>Heunggongvirae</taxon>
        <taxon>Uroviricota</taxon>
        <taxon>Caudoviricetes</taxon>
        <taxon>Peduoviridae</taxon>
        <taxon>Maltschvirus</taxon>
        <taxon>Maltschvirus maltsch</taxon>
    </lineage>
</organism>
<feature type="compositionally biased region" description="Basic and acidic residues" evidence="1">
    <location>
        <begin position="1"/>
        <end position="21"/>
    </location>
</feature>
<gene>
    <name evidence="2" type="ORF">UFOVP324_7</name>
</gene>
<protein>
    <submittedName>
        <fullName evidence="2">Uncharacterized protein</fullName>
    </submittedName>
</protein>
<evidence type="ECO:0000256" key="1">
    <source>
        <dbReference type="SAM" id="MobiDB-lite"/>
    </source>
</evidence>
<feature type="region of interest" description="Disordered" evidence="1">
    <location>
        <begin position="1"/>
        <end position="26"/>
    </location>
</feature>
<accession>A0A6J5LZ51</accession>
<sequence>MEAKTRGGARDGAGRKSKAEEQSLVEKLSPLEPKAFEALVAALEDHKDWAVKLFFQYKFGMPKQVIDQNTTHTVNDFDIKDIVKFK</sequence>